<evidence type="ECO:0000313" key="9">
    <source>
        <dbReference type="EMBL" id="SHF57595.1"/>
    </source>
</evidence>
<dbReference type="RefSeq" id="WP_073345228.1">
    <property type="nucleotide sequence ID" value="NZ_FQVH01000030.1"/>
</dbReference>
<evidence type="ECO:0000256" key="6">
    <source>
        <dbReference type="ARBA" id="ARBA00023136"/>
    </source>
</evidence>
<feature type="transmembrane region" description="Helical" evidence="7">
    <location>
        <begin position="127"/>
        <end position="149"/>
    </location>
</feature>
<comment type="similarity">
    <text evidence="7">Belongs to the binding-protein-dependent transport system permease family.</text>
</comment>
<dbReference type="InterPro" id="IPR000515">
    <property type="entry name" value="MetI-like"/>
</dbReference>
<dbReference type="OrthoDB" id="2637002at2"/>
<evidence type="ECO:0000256" key="3">
    <source>
        <dbReference type="ARBA" id="ARBA00022475"/>
    </source>
</evidence>
<dbReference type="STRING" id="1121256.SAMN02746089_02183"/>
<keyword evidence="6 7" id="KW-0472">Membrane</keyword>
<name>A0A1M5CS61_9THEO</name>
<dbReference type="PANTHER" id="PTHR43227">
    <property type="entry name" value="BLL4140 PROTEIN"/>
    <property type="match status" value="1"/>
</dbReference>
<dbReference type="InterPro" id="IPR035906">
    <property type="entry name" value="MetI-like_sf"/>
</dbReference>
<feature type="domain" description="ABC transmembrane type-1" evidence="8">
    <location>
        <begin position="90"/>
        <end position="304"/>
    </location>
</feature>
<dbReference type="SUPFAM" id="SSF161098">
    <property type="entry name" value="MetI-like"/>
    <property type="match status" value="1"/>
</dbReference>
<feature type="transmembrane region" description="Helical" evidence="7">
    <location>
        <begin position="94"/>
        <end position="115"/>
    </location>
</feature>
<dbReference type="PROSITE" id="PS50928">
    <property type="entry name" value="ABC_TM1"/>
    <property type="match status" value="1"/>
</dbReference>
<sequence length="317" mass="36472">MEAKVSTTRRPVVLEDRLKFLKKQWYKNKYVYLMLLPVLAYFVIFNYGPMYGAIIAFKNFSPAKGILGSPWAGFSHFNQFFHSYYFWRLLRNTILLNVYDIIFNFPAPIILALLLNEVKNQVYKRTVQTISYLPHFISIVVVAGMILEFTARDGLINNILAMLGLQRIPFMTMARWFRTIYVGSNIWQGVGWSSIIYLAALSNIDPQLYEAAKIDGAGRWKQMIHVTLPGILPTIVIMLILRFGSIMSADFQKIILIYNPTIYDTADVISTFVYRQGILMMDYSYSTAVGLFNSVINFALLLTVNKISKILTENSLW</sequence>
<dbReference type="Pfam" id="PF00528">
    <property type="entry name" value="BPD_transp_1"/>
    <property type="match status" value="1"/>
</dbReference>
<keyword evidence="2 7" id="KW-0813">Transport</keyword>
<keyword evidence="5 7" id="KW-1133">Transmembrane helix</keyword>
<organism evidence="9 10">
    <name type="scientific">Caldanaerobius fijiensis DSM 17918</name>
    <dbReference type="NCBI Taxonomy" id="1121256"/>
    <lineage>
        <taxon>Bacteria</taxon>
        <taxon>Bacillati</taxon>
        <taxon>Bacillota</taxon>
        <taxon>Clostridia</taxon>
        <taxon>Thermoanaerobacterales</taxon>
        <taxon>Thermoanaerobacteraceae</taxon>
        <taxon>Caldanaerobius</taxon>
    </lineage>
</organism>
<feature type="transmembrane region" description="Helical" evidence="7">
    <location>
        <begin position="285"/>
        <end position="304"/>
    </location>
</feature>
<accession>A0A1M5CS61</accession>
<evidence type="ECO:0000256" key="7">
    <source>
        <dbReference type="RuleBase" id="RU363032"/>
    </source>
</evidence>
<dbReference type="GO" id="GO:0055085">
    <property type="term" value="P:transmembrane transport"/>
    <property type="evidence" value="ECO:0007669"/>
    <property type="project" value="InterPro"/>
</dbReference>
<dbReference type="GO" id="GO:0005886">
    <property type="term" value="C:plasma membrane"/>
    <property type="evidence" value="ECO:0007669"/>
    <property type="project" value="UniProtKB-SubCell"/>
</dbReference>
<keyword evidence="3" id="KW-1003">Cell membrane</keyword>
<evidence type="ECO:0000256" key="5">
    <source>
        <dbReference type="ARBA" id="ARBA00022989"/>
    </source>
</evidence>
<evidence type="ECO:0000259" key="8">
    <source>
        <dbReference type="PROSITE" id="PS50928"/>
    </source>
</evidence>
<evidence type="ECO:0000313" key="10">
    <source>
        <dbReference type="Proteomes" id="UP000184088"/>
    </source>
</evidence>
<dbReference type="Gene3D" id="1.10.3720.10">
    <property type="entry name" value="MetI-like"/>
    <property type="match status" value="1"/>
</dbReference>
<dbReference type="Proteomes" id="UP000184088">
    <property type="component" value="Unassembled WGS sequence"/>
</dbReference>
<dbReference type="PANTHER" id="PTHR43227:SF11">
    <property type="entry name" value="BLL4140 PROTEIN"/>
    <property type="match status" value="1"/>
</dbReference>
<comment type="subcellular location">
    <subcellularLocation>
        <location evidence="1 7">Cell membrane</location>
        <topology evidence="1 7">Multi-pass membrane protein</topology>
    </subcellularLocation>
</comment>
<evidence type="ECO:0000256" key="2">
    <source>
        <dbReference type="ARBA" id="ARBA00022448"/>
    </source>
</evidence>
<keyword evidence="4 7" id="KW-0812">Transmembrane</keyword>
<dbReference type="EMBL" id="FQVH01000030">
    <property type="protein sequence ID" value="SHF57595.1"/>
    <property type="molecule type" value="Genomic_DNA"/>
</dbReference>
<proteinExistence type="inferred from homology"/>
<evidence type="ECO:0000256" key="1">
    <source>
        <dbReference type="ARBA" id="ARBA00004651"/>
    </source>
</evidence>
<reference evidence="9 10" key="1">
    <citation type="submission" date="2016-11" db="EMBL/GenBank/DDBJ databases">
        <authorList>
            <person name="Jaros S."/>
            <person name="Januszkiewicz K."/>
            <person name="Wedrychowicz H."/>
        </authorList>
    </citation>
    <scope>NUCLEOTIDE SEQUENCE [LARGE SCALE GENOMIC DNA]</scope>
    <source>
        <strain evidence="9 10">DSM 17918</strain>
    </source>
</reference>
<feature type="transmembrane region" description="Helical" evidence="7">
    <location>
        <begin position="224"/>
        <end position="243"/>
    </location>
</feature>
<dbReference type="AlphaFoldDB" id="A0A1M5CS61"/>
<evidence type="ECO:0000256" key="4">
    <source>
        <dbReference type="ARBA" id="ARBA00022692"/>
    </source>
</evidence>
<feature type="transmembrane region" description="Helical" evidence="7">
    <location>
        <begin position="30"/>
        <end position="48"/>
    </location>
</feature>
<keyword evidence="10" id="KW-1185">Reference proteome</keyword>
<feature type="transmembrane region" description="Helical" evidence="7">
    <location>
        <begin position="186"/>
        <end position="204"/>
    </location>
</feature>
<gene>
    <name evidence="9" type="ORF">SAMN02746089_02183</name>
</gene>
<dbReference type="CDD" id="cd06261">
    <property type="entry name" value="TM_PBP2"/>
    <property type="match status" value="1"/>
</dbReference>
<protein>
    <submittedName>
        <fullName evidence="9">Carbohydrate ABC transporter membrane protein 1, CUT1 family (TC 3.A.1.1.-)</fullName>
    </submittedName>
</protein>
<dbReference type="InterPro" id="IPR050809">
    <property type="entry name" value="UgpAE/MalFG_permease"/>
</dbReference>